<protein>
    <submittedName>
        <fullName evidence="1">Uncharacterized protein</fullName>
    </submittedName>
</protein>
<dbReference type="Proteomes" id="UP000694480">
    <property type="component" value="Unassembled WGS sequence"/>
</dbReference>
<dbReference type="RefSeq" id="WP_194739260.1">
    <property type="nucleotide sequence ID" value="NZ_JADKYY010000006.1"/>
</dbReference>
<dbReference type="EMBL" id="JADKYY010000006">
    <property type="protein sequence ID" value="MBF5027329.1"/>
    <property type="molecule type" value="Genomic_DNA"/>
</dbReference>
<name>A0A930YVU8_9FLAO</name>
<evidence type="ECO:0000313" key="2">
    <source>
        <dbReference type="Proteomes" id="UP000694480"/>
    </source>
</evidence>
<evidence type="ECO:0000313" key="1">
    <source>
        <dbReference type="EMBL" id="MBF5027329.1"/>
    </source>
</evidence>
<proteinExistence type="predicted"/>
<accession>A0A930YVU8</accession>
<organism evidence="1 2">
    <name type="scientific">Planobacterium oryzisoli</name>
    <dbReference type="NCBI Taxonomy" id="2771435"/>
    <lineage>
        <taxon>Bacteria</taxon>
        <taxon>Pseudomonadati</taxon>
        <taxon>Bacteroidota</taxon>
        <taxon>Flavobacteriia</taxon>
        <taxon>Flavobacteriales</taxon>
        <taxon>Weeksellaceae</taxon>
        <taxon>Chryseobacterium group</taxon>
        <taxon>Chryseobacterium</taxon>
    </lineage>
</organism>
<comment type="caution">
    <text evidence="1">The sequence shown here is derived from an EMBL/GenBank/DDBJ whole genome shotgun (WGS) entry which is preliminary data.</text>
</comment>
<sequence>MFAAVSNYDLTLFEHTEEHIAIRIVNLPVNVDDGFSFNEAVKDVAYKLMIKFKQNRILIELNEENLLLEQSDEWEDN</sequence>
<gene>
    <name evidence="1" type="ORF">IC612_05900</name>
</gene>
<reference evidence="1" key="1">
    <citation type="submission" date="2020-11" db="EMBL/GenBank/DDBJ databases">
        <title>Genome seq and assembly of Planobacterium sp.</title>
        <authorList>
            <person name="Chhetri G."/>
        </authorList>
    </citation>
    <scope>NUCLEOTIDE SEQUENCE</scope>
    <source>
        <strain evidence="1">GCR5</strain>
    </source>
</reference>
<keyword evidence="2" id="KW-1185">Reference proteome</keyword>
<dbReference type="AlphaFoldDB" id="A0A930YVU8"/>